<dbReference type="OrthoDB" id="5173603at2"/>
<dbReference type="Pfam" id="PF13561">
    <property type="entry name" value="adh_short_C2"/>
    <property type="match status" value="1"/>
</dbReference>
<evidence type="ECO:0000313" key="4">
    <source>
        <dbReference type="EMBL" id="MTD59116.1"/>
    </source>
</evidence>
<dbReference type="NCBIfam" id="TIGR03971">
    <property type="entry name" value="SDR_subfam_1"/>
    <property type="match status" value="1"/>
</dbReference>
<keyword evidence="2 4" id="KW-0560">Oxidoreductase</keyword>
<dbReference type="Gene3D" id="3.40.50.720">
    <property type="entry name" value="NAD(P)-binding Rossmann-like Domain"/>
    <property type="match status" value="1"/>
</dbReference>
<proteinExistence type="inferred from homology"/>
<dbReference type="NCBIfam" id="NF009467">
    <property type="entry name" value="PRK12826.1-3"/>
    <property type="match status" value="1"/>
</dbReference>
<dbReference type="PRINTS" id="PR00081">
    <property type="entry name" value="GDHRDH"/>
</dbReference>
<evidence type="ECO:0000256" key="2">
    <source>
        <dbReference type="ARBA" id="ARBA00023002"/>
    </source>
</evidence>
<dbReference type="InterPro" id="IPR023985">
    <property type="entry name" value="SDR_subfam_1"/>
</dbReference>
<dbReference type="GO" id="GO:0016491">
    <property type="term" value="F:oxidoreductase activity"/>
    <property type="evidence" value="ECO:0007669"/>
    <property type="project" value="UniProtKB-KW"/>
</dbReference>
<evidence type="ECO:0000256" key="3">
    <source>
        <dbReference type="ARBA" id="ARBA00023027"/>
    </source>
</evidence>
<dbReference type="AlphaFoldDB" id="A0A6N7ZBH9"/>
<dbReference type="Proteomes" id="UP000440096">
    <property type="component" value="Unassembled WGS sequence"/>
</dbReference>
<dbReference type="PANTHER" id="PTHR24321:SF8">
    <property type="entry name" value="ESTRADIOL 17-BETA-DEHYDROGENASE 8-RELATED"/>
    <property type="match status" value="1"/>
</dbReference>
<sequence>MGQLDGKVAFITGAARGQGRSHAVLLAQEGADIIGLDICEQVPTVASPMSRQKDLDETVALVEKTGRRMIGVKGDVRNRADIQRALDLGLAEFGRLDIVLANAGIYAVGLKPYDKSEQAWQDSLDIILTGTWNTLQLTAPILVEQGQGGAIVITSSTVGVRWVTTNYDGGFDGYSAAKYGQVGMMTAYAGRLAEYNIRVNTLHPGPINTPMVANEHFAKWGEENGPLIASFASALPVTSMEPVEMSKVVLFLVSDTGRYVTGQKVVVDAGQTSVPPAGGGTLMKHPSDG</sequence>
<protein>
    <submittedName>
        <fullName evidence="4">Mycofactocin-coupled SDR family oxidoreductase</fullName>
        <ecNumber evidence="4">1.1.99.-</ecNumber>
    </submittedName>
</protein>
<dbReference type="InterPro" id="IPR036291">
    <property type="entry name" value="NAD(P)-bd_dom_sf"/>
</dbReference>
<dbReference type="SUPFAM" id="SSF51735">
    <property type="entry name" value="NAD(P)-binding Rossmann-fold domains"/>
    <property type="match status" value="1"/>
</dbReference>
<comment type="similarity">
    <text evidence="1">Belongs to the short-chain dehydrogenases/reductases (SDR) family.</text>
</comment>
<dbReference type="EMBL" id="WMBA01000089">
    <property type="protein sequence ID" value="MTD59116.1"/>
    <property type="molecule type" value="Genomic_DNA"/>
</dbReference>
<dbReference type="PRINTS" id="PR00080">
    <property type="entry name" value="SDRFAMILY"/>
</dbReference>
<dbReference type="RefSeq" id="WP_154761174.1">
    <property type="nucleotide sequence ID" value="NZ_WMBA01000089.1"/>
</dbReference>
<dbReference type="FunFam" id="3.40.50.720:FF:000084">
    <property type="entry name" value="Short-chain dehydrogenase reductase"/>
    <property type="match status" value="1"/>
</dbReference>
<dbReference type="CDD" id="cd05233">
    <property type="entry name" value="SDR_c"/>
    <property type="match status" value="1"/>
</dbReference>
<gene>
    <name evidence="4" type="ORF">GKO32_34805</name>
</gene>
<organism evidence="4 5">
    <name type="scientific">Amycolatopsis pithecellobii</name>
    <dbReference type="NCBI Taxonomy" id="664692"/>
    <lineage>
        <taxon>Bacteria</taxon>
        <taxon>Bacillati</taxon>
        <taxon>Actinomycetota</taxon>
        <taxon>Actinomycetes</taxon>
        <taxon>Pseudonocardiales</taxon>
        <taxon>Pseudonocardiaceae</taxon>
        <taxon>Amycolatopsis</taxon>
    </lineage>
</organism>
<evidence type="ECO:0000313" key="5">
    <source>
        <dbReference type="Proteomes" id="UP000440096"/>
    </source>
</evidence>
<dbReference type="EC" id="1.1.99.-" evidence="4"/>
<dbReference type="InterPro" id="IPR002347">
    <property type="entry name" value="SDR_fam"/>
</dbReference>
<accession>A0A6N7ZBH9</accession>
<dbReference type="PANTHER" id="PTHR24321">
    <property type="entry name" value="DEHYDROGENASES, SHORT CHAIN"/>
    <property type="match status" value="1"/>
</dbReference>
<keyword evidence="3" id="KW-0520">NAD</keyword>
<evidence type="ECO:0000256" key="1">
    <source>
        <dbReference type="ARBA" id="ARBA00006484"/>
    </source>
</evidence>
<reference evidence="4 5" key="1">
    <citation type="submission" date="2019-11" db="EMBL/GenBank/DDBJ databases">
        <title>Draft genome of Amycolatopsis RM579.</title>
        <authorList>
            <person name="Duangmal K."/>
            <person name="Mingma R."/>
        </authorList>
    </citation>
    <scope>NUCLEOTIDE SEQUENCE [LARGE SCALE GENOMIC DNA]</scope>
    <source>
        <strain evidence="4 5">RM579</strain>
    </source>
</reference>
<keyword evidence="5" id="KW-1185">Reference proteome</keyword>
<name>A0A6N7ZBH9_9PSEU</name>
<comment type="caution">
    <text evidence="4">The sequence shown here is derived from an EMBL/GenBank/DDBJ whole genome shotgun (WGS) entry which is preliminary data.</text>
</comment>